<proteinExistence type="predicted"/>
<dbReference type="InterPro" id="IPR029044">
    <property type="entry name" value="Nucleotide-diphossugar_trans"/>
</dbReference>
<name>A0A1F6DKJ0_9BACT</name>
<dbReference type="Proteomes" id="UP000178532">
    <property type="component" value="Unassembled WGS sequence"/>
</dbReference>
<comment type="caution">
    <text evidence="4">The sequence shown here is derived from an EMBL/GenBank/DDBJ whole genome shotgun (WGS) entry which is preliminary data.</text>
</comment>
<dbReference type="InterPro" id="IPR050065">
    <property type="entry name" value="GlmU-like"/>
</dbReference>
<dbReference type="AlphaFoldDB" id="A0A1F6DKJ0"/>
<keyword evidence="2" id="KW-0548">Nucleotidyltransferase</keyword>
<dbReference type="PANTHER" id="PTHR43584">
    <property type="entry name" value="NUCLEOTIDYL TRANSFERASE"/>
    <property type="match status" value="1"/>
</dbReference>
<protein>
    <recommendedName>
        <fullName evidence="3">Nucleotidyl transferase domain-containing protein</fullName>
    </recommendedName>
</protein>
<dbReference type="EMBL" id="MFLI01000016">
    <property type="protein sequence ID" value="OGG61951.1"/>
    <property type="molecule type" value="Genomic_DNA"/>
</dbReference>
<feature type="domain" description="Nucleotidyl transferase" evidence="3">
    <location>
        <begin position="3"/>
        <end position="220"/>
    </location>
</feature>
<dbReference type="CDD" id="cd04181">
    <property type="entry name" value="NTP_transferase"/>
    <property type="match status" value="1"/>
</dbReference>
<dbReference type="Gene3D" id="3.90.550.10">
    <property type="entry name" value="Spore Coat Polysaccharide Biosynthesis Protein SpsA, Chain A"/>
    <property type="match status" value="1"/>
</dbReference>
<evidence type="ECO:0000313" key="4">
    <source>
        <dbReference type="EMBL" id="OGG61951.1"/>
    </source>
</evidence>
<sequence length="232" mass="25715">MQAVILAAGEGRRMRPLTLKRPKPLIAVAGRPILEHIIDALPKEVDEIILVVGYKADMIQRHFGASYKGRRIAYVHQWMPAGTAHALSMAAPFLNEGRFVFVCGDDVHGANAFVEALSHPLALLAATHEEPGKFGVIEMNADGTLASIIEKPENPPTNLISTGAMVLDTRIFQYEAARHESGEYYMTHPLGLFAREHPITVVRQDFWVPIGCPEDIRLAEERFHSNLVSYVV</sequence>
<reference evidence="4 5" key="1">
    <citation type="journal article" date="2016" name="Nat. Commun.">
        <title>Thousands of microbial genomes shed light on interconnected biogeochemical processes in an aquifer system.</title>
        <authorList>
            <person name="Anantharaman K."/>
            <person name="Brown C.T."/>
            <person name="Hug L.A."/>
            <person name="Sharon I."/>
            <person name="Castelle C.J."/>
            <person name="Probst A.J."/>
            <person name="Thomas B.C."/>
            <person name="Singh A."/>
            <person name="Wilkins M.J."/>
            <person name="Karaoz U."/>
            <person name="Brodie E.L."/>
            <person name="Williams K.H."/>
            <person name="Hubbard S.S."/>
            <person name="Banfield J.F."/>
        </authorList>
    </citation>
    <scope>NUCLEOTIDE SEQUENCE [LARGE SCALE GENOMIC DNA]</scope>
</reference>
<dbReference type="InterPro" id="IPR005835">
    <property type="entry name" value="NTP_transferase_dom"/>
</dbReference>
<dbReference type="PANTHER" id="PTHR43584:SF8">
    <property type="entry name" value="N-ACETYLMURAMATE ALPHA-1-PHOSPHATE URIDYLYLTRANSFERASE"/>
    <property type="match status" value="1"/>
</dbReference>
<dbReference type="Pfam" id="PF00483">
    <property type="entry name" value="NTP_transferase"/>
    <property type="match status" value="1"/>
</dbReference>
<evidence type="ECO:0000313" key="5">
    <source>
        <dbReference type="Proteomes" id="UP000178532"/>
    </source>
</evidence>
<evidence type="ECO:0000259" key="3">
    <source>
        <dbReference type="Pfam" id="PF00483"/>
    </source>
</evidence>
<dbReference type="GO" id="GO:0016779">
    <property type="term" value="F:nucleotidyltransferase activity"/>
    <property type="evidence" value="ECO:0007669"/>
    <property type="project" value="UniProtKB-KW"/>
</dbReference>
<dbReference type="SUPFAM" id="SSF53448">
    <property type="entry name" value="Nucleotide-diphospho-sugar transferases"/>
    <property type="match status" value="1"/>
</dbReference>
<gene>
    <name evidence="4" type="ORF">A3C19_00070</name>
</gene>
<evidence type="ECO:0000256" key="2">
    <source>
        <dbReference type="ARBA" id="ARBA00022695"/>
    </source>
</evidence>
<keyword evidence="1" id="KW-0808">Transferase</keyword>
<accession>A0A1F6DKJ0</accession>
<dbReference type="STRING" id="1798495.A3C19_00070"/>
<organism evidence="4 5">
    <name type="scientific">Candidatus Kaiserbacteria bacterium RIFCSPHIGHO2_02_FULL_54_22</name>
    <dbReference type="NCBI Taxonomy" id="1798495"/>
    <lineage>
        <taxon>Bacteria</taxon>
        <taxon>Candidatus Kaiseribacteriota</taxon>
    </lineage>
</organism>
<evidence type="ECO:0000256" key="1">
    <source>
        <dbReference type="ARBA" id="ARBA00022679"/>
    </source>
</evidence>